<dbReference type="Gene3D" id="2.60.120.1440">
    <property type="match status" value="1"/>
</dbReference>
<dbReference type="InterPro" id="IPR032623">
    <property type="entry name" value="FecR_N"/>
</dbReference>
<keyword evidence="4" id="KW-1185">Reference proteome</keyword>
<reference evidence="3 4" key="1">
    <citation type="submission" date="2024-01" db="EMBL/GenBank/DDBJ databases">
        <title>Unpublished Manusciprt.</title>
        <authorList>
            <person name="Duman M."/>
            <person name="Valdes E.G."/>
            <person name="Ajmi N."/>
            <person name="Altun S."/>
            <person name="Saticioglu I.B."/>
        </authorList>
    </citation>
    <scope>NUCLEOTIDE SEQUENCE [LARGE SCALE GENOMIC DNA]</scope>
    <source>
        <strain evidence="3 4">148P</strain>
    </source>
</reference>
<protein>
    <submittedName>
        <fullName evidence="3">FecR domain-containing protein</fullName>
    </submittedName>
</protein>
<dbReference type="PIRSF" id="PIRSF018266">
    <property type="entry name" value="FecR"/>
    <property type="match status" value="1"/>
</dbReference>
<comment type="caution">
    <text evidence="3">The sequence shown here is derived from an EMBL/GenBank/DDBJ whole genome shotgun (WGS) entry which is preliminary data.</text>
</comment>
<dbReference type="PANTHER" id="PTHR30273:SF2">
    <property type="entry name" value="PROTEIN FECR"/>
    <property type="match status" value="1"/>
</dbReference>
<gene>
    <name evidence="3" type="ORF">V0R50_03560</name>
</gene>
<dbReference type="Pfam" id="PF04773">
    <property type="entry name" value="FecR"/>
    <property type="match status" value="1"/>
</dbReference>
<evidence type="ECO:0000313" key="3">
    <source>
        <dbReference type="EMBL" id="MEE1932289.1"/>
    </source>
</evidence>
<organism evidence="3 4">
    <name type="scientific">Pseudomonas ulcerans</name>
    <dbReference type="NCBI Taxonomy" id="3115852"/>
    <lineage>
        <taxon>Bacteria</taxon>
        <taxon>Pseudomonadati</taxon>
        <taxon>Pseudomonadota</taxon>
        <taxon>Gammaproteobacteria</taxon>
        <taxon>Pseudomonadales</taxon>
        <taxon>Pseudomonadaceae</taxon>
        <taxon>Pseudomonas</taxon>
    </lineage>
</organism>
<feature type="domain" description="FecR protein" evidence="1">
    <location>
        <begin position="122"/>
        <end position="214"/>
    </location>
</feature>
<evidence type="ECO:0000259" key="1">
    <source>
        <dbReference type="Pfam" id="PF04773"/>
    </source>
</evidence>
<dbReference type="Proteomes" id="UP001335100">
    <property type="component" value="Unassembled WGS sequence"/>
</dbReference>
<name>A0ABU7HL73_9PSED</name>
<feature type="domain" description="FecR N-terminal" evidence="2">
    <location>
        <begin position="16"/>
        <end position="57"/>
    </location>
</feature>
<sequence>MTANDPELASAPSLRDQAQAWLVRLTSGSATQGDANAFRRWCELSPEHVRAFVEARQMWQLLGQAASLQDGETRPLPAGLLAAGRPRVLARRAFLGGALAAGVGALMLSSGRMTLSGGAAGDYRTEVGEQRQVRLDASTVIEMNTATRLNVHRERADSLIELLGGEAEIDTRRAAAGEVLRVAAGNGCVVVREAQFNVRMIEGRTSVACLGGQLEIDHLGRRFSLASGQRMSYDDTSGGAPEAFDRSETSAWRQGMLVFNDAPMAQVVEEINRYRPGLILLVDDALARRVVQARFSVAQLNDVAALIRNTFGVRVRQLPGGVVLLG</sequence>
<dbReference type="Pfam" id="PF16220">
    <property type="entry name" value="DUF4880"/>
    <property type="match status" value="1"/>
</dbReference>
<evidence type="ECO:0000259" key="2">
    <source>
        <dbReference type="Pfam" id="PF16220"/>
    </source>
</evidence>
<dbReference type="InterPro" id="IPR012373">
    <property type="entry name" value="Ferrdict_sens_TM"/>
</dbReference>
<dbReference type="EMBL" id="JAZDQJ010000002">
    <property type="protein sequence ID" value="MEE1932289.1"/>
    <property type="molecule type" value="Genomic_DNA"/>
</dbReference>
<dbReference type="InterPro" id="IPR006860">
    <property type="entry name" value="FecR"/>
</dbReference>
<dbReference type="RefSeq" id="WP_330073240.1">
    <property type="nucleotide sequence ID" value="NZ_JAZDQJ010000002.1"/>
</dbReference>
<proteinExistence type="predicted"/>
<evidence type="ECO:0000313" key="4">
    <source>
        <dbReference type="Proteomes" id="UP001335100"/>
    </source>
</evidence>
<dbReference type="PANTHER" id="PTHR30273">
    <property type="entry name" value="PERIPLASMIC SIGNAL SENSOR AND SIGMA FACTOR ACTIVATOR FECR-RELATED"/>
    <property type="match status" value="1"/>
</dbReference>
<dbReference type="Gene3D" id="3.55.50.30">
    <property type="match status" value="1"/>
</dbReference>
<accession>A0ABU7HL73</accession>